<dbReference type="SMART" id="SM00702">
    <property type="entry name" value="P4Hc"/>
    <property type="match status" value="1"/>
</dbReference>
<gene>
    <name evidence="8" type="ORF">PhCBS80983_g01753</name>
</gene>
<feature type="region of interest" description="Disordered" evidence="6">
    <location>
        <begin position="1"/>
        <end position="44"/>
    </location>
</feature>
<dbReference type="InterPro" id="IPR005123">
    <property type="entry name" value="Oxoglu/Fe-dep_dioxygenase_dom"/>
</dbReference>
<dbReference type="PROSITE" id="PS51471">
    <property type="entry name" value="FE2OG_OXY"/>
    <property type="match status" value="1"/>
</dbReference>
<keyword evidence="5" id="KW-0408">Iron</keyword>
<keyword evidence="9" id="KW-1185">Reference proteome</keyword>
<comment type="caution">
    <text evidence="8">The sequence shown here is derived from an EMBL/GenBank/DDBJ whole genome shotgun (WGS) entry which is preliminary data.</text>
</comment>
<keyword evidence="4" id="KW-0560">Oxidoreductase</keyword>
<reference evidence="8 9" key="1">
    <citation type="journal article" date="2019" name="Sci. Rep.">
        <title>Comparative genomics of chytrid fungi reveal insights into the obligate biotrophic and pathogenic lifestyle of Synchytrium endobioticum.</title>
        <authorList>
            <person name="van de Vossenberg B.T.L.H."/>
            <person name="Warris S."/>
            <person name="Nguyen H.D.T."/>
            <person name="van Gent-Pelzer M.P.E."/>
            <person name="Joly D.L."/>
            <person name="van de Geest H.C."/>
            <person name="Bonants P.J.M."/>
            <person name="Smith D.S."/>
            <person name="Levesque C.A."/>
            <person name="van der Lee T.A.J."/>
        </authorList>
    </citation>
    <scope>NUCLEOTIDE SEQUENCE [LARGE SCALE GENOMIC DNA]</scope>
    <source>
        <strain evidence="8 9">CBS 809.83</strain>
    </source>
</reference>
<evidence type="ECO:0000256" key="6">
    <source>
        <dbReference type="SAM" id="MobiDB-lite"/>
    </source>
</evidence>
<dbReference type="GO" id="GO:0005783">
    <property type="term" value="C:endoplasmic reticulum"/>
    <property type="evidence" value="ECO:0007669"/>
    <property type="project" value="TreeGrafter"/>
</dbReference>
<organism evidence="8 9">
    <name type="scientific">Powellomyces hirtus</name>
    <dbReference type="NCBI Taxonomy" id="109895"/>
    <lineage>
        <taxon>Eukaryota</taxon>
        <taxon>Fungi</taxon>
        <taxon>Fungi incertae sedis</taxon>
        <taxon>Chytridiomycota</taxon>
        <taxon>Chytridiomycota incertae sedis</taxon>
        <taxon>Chytridiomycetes</taxon>
        <taxon>Spizellomycetales</taxon>
        <taxon>Powellomycetaceae</taxon>
        <taxon>Powellomyces</taxon>
    </lineage>
</organism>
<dbReference type="GO" id="GO:0005506">
    <property type="term" value="F:iron ion binding"/>
    <property type="evidence" value="ECO:0007669"/>
    <property type="project" value="InterPro"/>
</dbReference>
<evidence type="ECO:0000313" key="8">
    <source>
        <dbReference type="EMBL" id="TPX60560.1"/>
    </source>
</evidence>
<dbReference type="PANTHER" id="PTHR10869:SF247">
    <property type="entry name" value="FE2OG DIOXYGENASE DOMAIN-CONTAINING PROTEIN"/>
    <property type="match status" value="1"/>
</dbReference>
<feature type="region of interest" description="Disordered" evidence="6">
    <location>
        <begin position="168"/>
        <end position="195"/>
    </location>
</feature>
<keyword evidence="3" id="KW-0223">Dioxygenase</keyword>
<dbReference type="Proteomes" id="UP000318582">
    <property type="component" value="Unassembled WGS sequence"/>
</dbReference>
<dbReference type="PANTHER" id="PTHR10869">
    <property type="entry name" value="PROLYL 4-HYDROXYLASE ALPHA SUBUNIT"/>
    <property type="match status" value="1"/>
</dbReference>
<evidence type="ECO:0000313" key="9">
    <source>
        <dbReference type="Proteomes" id="UP000318582"/>
    </source>
</evidence>
<protein>
    <recommendedName>
        <fullName evidence="7">Fe2OG dioxygenase domain-containing protein</fullName>
    </recommendedName>
</protein>
<proteinExistence type="predicted"/>
<dbReference type="FunFam" id="2.60.120.620:FF:000020">
    <property type="entry name" value="Unplaced genomic scaffold supercont2.4, whole genome shotgun sequence"/>
    <property type="match status" value="1"/>
</dbReference>
<feature type="domain" description="Fe2OG dioxygenase" evidence="7">
    <location>
        <begin position="340"/>
        <end position="461"/>
    </location>
</feature>
<name>A0A507EBZ9_9FUNG</name>
<evidence type="ECO:0000256" key="3">
    <source>
        <dbReference type="ARBA" id="ARBA00022964"/>
    </source>
</evidence>
<evidence type="ECO:0000259" key="7">
    <source>
        <dbReference type="PROSITE" id="PS51471"/>
    </source>
</evidence>
<accession>A0A507EBZ9</accession>
<dbReference type="EMBL" id="QEAQ01000014">
    <property type="protein sequence ID" value="TPX60560.1"/>
    <property type="molecule type" value="Genomic_DNA"/>
</dbReference>
<dbReference type="GO" id="GO:0004656">
    <property type="term" value="F:procollagen-proline 4-dioxygenase activity"/>
    <property type="evidence" value="ECO:0007669"/>
    <property type="project" value="TreeGrafter"/>
</dbReference>
<evidence type="ECO:0000256" key="5">
    <source>
        <dbReference type="ARBA" id="ARBA00023004"/>
    </source>
</evidence>
<keyword evidence="2" id="KW-0479">Metal-binding</keyword>
<dbReference type="STRING" id="109895.A0A507EBZ9"/>
<dbReference type="Gene3D" id="2.60.120.620">
    <property type="entry name" value="q2cbj1_9rhob like domain"/>
    <property type="match status" value="1"/>
</dbReference>
<evidence type="ECO:0000256" key="4">
    <source>
        <dbReference type="ARBA" id="ARBA00023002"/>
    </source>
</evidence>
<dbReference type="InterPro" id="IPR044862">
    <property type="entry name" value="Pro_4_hyd_alph_FE2OG_OXY"/>
</dbReference>
<evidence type="ECO:0000256" key="1">
    <source>
        <dbReference type="ARBA" id="ARBA00001961"/>
    </source>
</evidence>
<comment type="cofactor">
    <cofactor evidence="1">
        <name>L-ascorbate</name>
        <dbReference type="ChEBI" id="CHEBI:38290"/>
    </cofactor>
</comment>
<dbReference type="InterPro" id="IPR045054">
    <property type="entry name" value="P4HA-like"/>
</dbReference>
<dbReference type="InterPro" id="IPR006620">
    <property type="entry name" value="Pro_4_hyd_alph"/>
</dbReference>
<evidence type="ECO:0000256" key="2">
    <source>
        <dbReference type="ARBA" id="ARBA00022723"/>
    </source>
</evidence>
<dbReference type="Pfam" id="PF13640">
    <property type="entry name" value="2OG-FeII_Oxy_3"/>
    <property type="match status" value="1"/>
</dbReference>
<feature type="compositionally biased region" description="Basic residues" evidence="6">
    <location>
        <begin position="1"/>
        <end position="12"/>
    </location>
</feature>
<dbReference type="AlphaFoldDB" id="A0A507EBZ9"/>
<sequence length="469" mass="50977">MGKAGKERKRRRLETTHPAHPVTKVPALEASDSGDDEGLTTHEGGISSSALAVTVATLTALESQPALLRSKQCKALRIALHRLNAASTQAGVGGGTTLVGRVSDALTDGRWGDAMRLLEEMRERGVVPKLGALQRWVRDCDAVGSAEGGLDGAEEVLRVLDAVLRTSDPEMVPKPTGEDEGVVQRHPPWAPCPRRTEPTVRLDAETDYKSQFRVVSFEKGAERRTPNLHDFIMYTSVPGTIAHASESAPSVTRQNVPHVPGAFLLTDVLTPAQCTQILSATENVGFMPDAPIGSGAAAEQISVLAHNMFWLADDDILSMIFERCRPHLPPVVAPNCELRGLNSRWRVYRYVPGAVYRPHIDGAWPGSGLDPVTGNYEYDLYKDRRSKLTFLVYLNDDFEGGSTTFFTPAARTGTLDAWPVTPRTGSVLCFPHGDAKGALLHEGSRVTQGTKYIIRADVLYSLPKDAEKL</sequence>
<dbReference type="GO" id="GO:0031418">
    <property type="term" value="F:L-ascorbic acid binding"/>
    <property type="evidence" value="ECO:0007669"/>
    <property type="project" value="InterPro"/>
</dbReference>